<name>A0ABR7V7Z6_9FLAO</name>
<dbReference type="InterPro" id="IPR007138">
    <property type="entry name" value="ABM_dom"/>
</dbReference>
<dbReference type="RefSeq" id="WP_188312909.1">
    <property type="nucleotide sequence ID" value="NZ_JABTCG010000001.1"/>
</dbReference>
<dbReference type="SUPFAM" id="SSF54909">
    <property type="entry name" value="Dimeric alpha+beta barrel"/>
    <property type="match status" value="1"/>
</dbReference>
<evidence type="ECO:0000259" key="1">
    <source>
        <dbReference type="PROSITE" id="PS51725"/>
    </source>
</evidence>
<dbReference type="Gene3D" id="3.30.70.100">
    <property type="match status" value="1"/>
</dbReference>
<comment type="caution">
    <text evidence="2">The sequence shown here is derived from an EMBL/GenBank/DDBJ whole genome shotgun (WGS) entry which is preliminary data.</text>
</comment>
<keyword evidence="3" id="KW-1185">Reference proteome</keyword>
<sequence length="94" mass="10917">MLVRIVKLTFKTAHIAAFEQIFDSSYPLITDFEGCISLELLQDVSHPNIFFTYSQWESEAHLNAYRNSDLFKGVWGTTKKLFKDKPEAWSVVKK</sequence>
<keyword evidence="2" id="KW-0560">Oxidoreductase</keyword>
<dbReference type="Proteomes" id="UP000598350">
    <property type="component" value="Unassembled WGS sequence"/>
</dbReference>
<feature type="domain" description="ABM" evidence="1">
    <location>
        <begin position="2"/>
        <end position="92"/>
    </location>
</feature>
<dbReference type="InterPro" id="IPR011008">
    <property type="entry name" value="Dimeric_a/b-barrel"/>
</dbReference>
<accession>A0ABR7V7Z6</accession>
<evidence type="ECO:0000313" key="2">
    <source>
        <dbReference type="EMBL" id="MBD0849806.1"/>
    </source>
</evidence>
<proteinExistence type="predicted"/>
<evidence type="ECO:0000313" key="3">
    <source>
        <dbReference type="Proteomes" id="UP000598350"/>
    </source>
</evidence>
<protein>
    <submittedName>
        <fullName evidence="2">Antibiotic biosynthesis monooxygenase</fullName>
    </submittedName>
</protein>
<keyword evidence="2" id="KW-0503">Monooxygenase</keyword>
<reference evidence="2 3" key="1">
    <citation type="submission" date="2020-05" db="EMBL/GenBank/DDBJ databases">
        <title>The draft genome sequence of Maribacter arenosus CAU 1321.</title>
        <authorList>
            <person name="Mu L."/>
        </authorList>
    </citation>
    <scope>NUCLEOTIDE SEQUENCE [LARGE SCALE GENOMIC DNA]</scope>
    <source>
        <strain evidence="2 3">CAU 1321</strain>
    </source>
</reference>
<gene>
    <name evidence="2" type="ORF">HPE63_03925</name>
</gene>
<dbReference type="Pfam" id="PF03992">
    <property type="entry name" value="ABM"/>
    <property type="match status" value="1"/>
</dbReference>
<dbReference type="PROSITE" id="PS51725">
    <property type="entry name" value="ABM"/>
    <property type="match status" value="1"/>
</dbReference>
<dbReference type="GO" id="GO:0004497">
    <property type="term" value="F:monooxygenase activity"/>
    <property type="evidence" value="ECO:0007669"/>
    <property type="project" value="UniProtKB-KW"/>
</dbReference>
<dbReference type="EMBL" id="JABTCG010000001">
    <property type="protein sequence ID" value="MBD0849806.1"/>
    <property type="molecule type" value="Genomic_DNA"/>
</dbReference>
<organism evidence="2 3">
    <name type="scientific">Maribacter arenosus</name>
    <dbReference type="NCBI Taxonomy" id="1854708"/>
    <lineage>
        <taxon>Bacteria</taxon>
        <taxon>Pseudomonadati</taxon>
        <taxon>Bacteroidota</taxon>
        <taxon>Flavobacteriia</taxon>
        <taxon>Flavobacteriales</taxon>
        <taxon>Flavobacteriaceae</taxon>
        <taxon>Maribacter</taxon>
    </lineage>
</organism>